<dbReference type="GO" id="GO:0006508">
    <property type="term" value="P:proteolysis"/>
    <property type="evidence" value="ECO:0007669"/>
    <property type="project" value="InterPro"/>
</dbReference>
<evidence type="ECO:0000313" key="1">
    <source>
        <dbReference type="EMBL" id="GAK67537.1"/>
    </source>
</evidence>
<sequence>MMLFFVLAAVSLALGVWGDEHNIVIPLAFEPDSQLMTATLAVGSPANTYNLVLDTGSPFVVVQDSVFHQTASTSDAAQLEMGDMQGYVTTTPGGGDGAPVKPTMHFITDTAYLVQGSGVEAGGGALAGNMTLALAGLPLKAQGILGLSPPFNKVQGKPGKDGKKTVIPSADVSFLGSYLSDDGRKRLGITGASHFYTAMTPPTDSAAASGQLVFPKEGTTVPVVKGYDAGAAINIDPGTGSTFPGHPFWGIAHRHDLRFVIDDQVLDNVRIDALLLDTGTAGVVGPPSEVAKIIDATQGRLNRTSSDPKQVVADAACDLSIKLGFDIGGMRTTFTALRRPSKPSPAAQSFMSMAMDHEDQGQNVQAVQAMKSYQTAGVNVHAAGVRDSVNALTGTLFAPRLVKLHKRNPLLLSNAHLTDAKDGGQRCTLSLTGNPQVDQMFPQNGPDFKVWILGTEFFQQNLVYHNIDSAVTTIIPRK</sequence>
<dbReference type="GeneID" id="26306568"/>
<dbReference type="SUPFAM" id="SSF50630">
    <property type="entry name" value="Acid proteases"/>
    <property type="match status" value="1"/>
</dbReference>
<dbReference type="HOGENOM" id="CLU_485851_0_0_1"/>
<dbReference type="PRINTS" id="PR00792">
    <property type="entry name" value="PEPSIN"/>
</dbReference>
<dbReference type="RefSeq" id="XP_014654185.1">
    <property type="nucleotide sequence ID" value="XM_014798699.1"/>
</dbReference>
<dbReference type="GO" id="GO:0004190">
    <property type="term" value="F:aspartic-type endopeptidase activity"/>
    <property type="evidence" value="ECO:0007669"/>
    <property type="project" value="InterPro"/>
</dbReference>
<dbReference type="Gene3D" id="2.40.70.10">
    <property type="entry name" value="Acid Proteases"/>
    <property type="match status" value="1"/>
</dbReference>
<protein>
    <submittedName>
        <fullName evidence="1">Uncharacterized protein</fullName>
    </submittedName>
</protein>
<gene>
    <name evidence="1" type="ORF">PAN0_019c5765</name>
</gene>
<accession>A0A081CLJ1</accession>
<dbReference type="InterPro" id="IPR021109">
    <property type="entry name" value="Peptidase_aspartic_dom_sf"/>
</dbReference>
<organism evidence="1 2">
    <name type="scientific">Pseudozyma antarctica</name>
    <name type="common">Yeast</name>
    <name type="synonym">Candida antarctica</name>
    <dbReference type="NCBI Taxonomy" id="84753"/>
    <lineage>
        <taxon>Eukaryota</taxon>
        <taxon>Fungi</taxon>
        <taxon>Dikarya</taxon>
        <taxon>Basidiomycota</taxon>
        <taxon>Ustilaginomycotina</taxon>
        <taxon>Ustilaginomycetes</taxon>
        <taxon>Ustilaginales</taxon>
        <taxon>Ustilaginaceae</taxon>
        <taxon>Moesziomyces</taxon>
    </lineage>
</organism>
<evidence type="ECO:0000313" key="2">
    <source>
        <dbReference type="Proteomes" id="UP000053758"/>
    </source>
</evidence>
<dbReference type="EMBL" id="DF830086">
    <property type="protein sequence ID" value="GAK67537.1"/>
    <property type="molecule type" value="Genomic_DNA"/>
</dbReference>
<proteinExistence type="predicted"/>
<keyword evidence="2" id="KW-1185">Reference proteome</keyword>
<reference evidence="2" key="1">
    <citation type="journal article" date="2014" name="Genome Announc.">
        <title>Draft Genome Sequence of the Yeast Pseudozyma antarctica Type Strain JCM10317, a Producer of the Glycolipid Biosurfactants, Mannosylerythritol Lipids.</title>
        <authorList>
            <person name="Saika A."/>
            <person name="Koike H."/>
            <person name="Hori T."/>
            <person name="Fukuoka T."/>
            <person name="Sato S."/>
            <person name="Habe H."/>
            <person name="Kitamoto D."/>
            <person name="Morita T."/>
        </authorList>
    </citation>
    <scope>NUCLEOTIDE SEQUENCE [LARGE SCALE GENOMIC DNA]</scope>
    <source>
        <strain evidence="2">JCM 10317</strain>
    </source>
</reference>
<dbReference type="OrthoDB" id="2551191at2759"/>
<name>A0A081CLJ1_PSEA2</name>
<dbReference type="InterPro" id="IPR001461">
    <property type="entry name" value="Aspartic_peptidase_A1"/>
</dbReference>
<dbReference type="Proteomes" id="UP000053758">
    <property type="component" value="Unassembled WGS sequence"/>
</dbReference>
<dbReference type="AlphaFoldDB" id="A0A081CLJ1"/>